<feature type="binding site" evidence="4">
    <location>
        <position position="175"/>
    </location>
    <ligand>
        <name>substrate</name>
    </ligand>
</feature>
<organism evidence="6 7">
    <name type="scientific">Exserohilum turcicum (strain 28A)</name>
    <name type="common">Northern leaf blight fungus</name>
    <name type="synonym">Setosphaeria turcica</name>
    <dbReference type="NCBI Taxonomy" id="671987"/>
    <lineage>
        <taxon>Eukaryota</taxon>
        <taxon>Fungi</taxon>
        <taxon>Dikarya</taxon>
        <taxon>Ascomycota</taxon>
        <taxon>Pezizomycotina</taxon>
        <taxon>Dothideomycetes</taxon>
        <taxon>Pleosporomycetidae</taxon>
        <taxon>Pleosporales</taxon>
        <taxon>Pleosporineae</taxon>
        <taxon>Pleosporaceae</taxon>
        <taxon>Exserohilum</taxon>
    </lineage>
</organism>
<feature type="active site" description="Charge relay system" evidence="3">
    <location>
        <position position="201"/>
    </location>
</feature>
<gene>
    <name evidence="6" type="ORF">SETTUDRAFT_168008</name>
</gene>
<dbReference type="OrthoDB" id="6428749at2759"/>
<dbReference type="AlphaFoldDB" id="R0KLA4"/>
<dbReference type="InterPro" id="IPR036928">
    <property type="entry name" value="AS_sf"/>
</dbReference>
<proteinExistence type="inferred from homology"/>
<reference evidence="6 7" key="2">
    <citation type="journal article" date="2013" name="PLoS Genet.">
        <title>Comparative genome structure, secondary metabolite, and effector coding capacity across Cochliobolus pathogens.</title>
        <authorList>
            <person name="Condon B.J."/>
            <person name="Leng Y."/>
            <person name="Wu D."/>
            <person name="Bushley K.E."/>
            <person name="Ohm R.A."/>
            <person name="Otillar R."/>
            <person name="Martin J."/>
            <person name="Schackwitz W."/>
            <person name="Grimwood J."/>
            <person name="MohdZainudin N."/>
            <person name="Xue C."/>
            <person name="Wang R."/>
            <person name="Manning V.A."/>
            <person name="Dhillon B."/>
            <person name="Tu Z.J."/>
            <person name="Steffenson B.J."/>
            <person name="Salamov A."/>
            <person name="Sun H."/>
            <person name="Lowry S."/>
            <person name="LaButti K."/>
            <person name="Han J."/>
            <person name="Copeland A."/>
            <person name="Lindquist E."/>
            <person name="Barry K."/>
            <person name="Schmutz J."/>
            <person name="Baker S.E."/>
            <person name="Ciuffetti L.M."/>
            <person name="Grigoriev I.V."/>
            <person name="Zhong S."/>
            <person name="Turgeon B.G."/>
        </authorList>
    </citation>
    <scope>NUCLEOTIDE SEQUENCE [LARGE SCALE GENOMIC DNA]</scope>
    <source>
        <strain evidence="7">28A</strain>
    </source>
</reference>
<evidence type="ECO:0000256" key="3">
    <source>
        <dbReference type="PIRSR" id="PIRSR001221-1"/>
    </source>
</evidence>
<name>R0KLA4_EXST2</name>
<reference evidence="6 7" key="1">
    <citation type="journal article" date="2012" name="PLoS Pathog.">
        <title>Diverse lifestyles and strategies of plant pathogenesis encoded in the genomes of eighteen Dothideomycetes fungi.</title>
        <authorList>
            <person name="Ohm R.A."/>
            <person name="Feau N."/>
            <person name="Henrissat B."/>
            <person name="Schoch C.L."/>
            <person name="Horwitz B.A."/>
            <person name="Barry K.W."/>
            <person name="Condon B.J."/>
            <person name="Copeland A.C."/>
            <person name="Dhillon B."/>
            <person name="Glaser F."/>
            <person name="Hesse C.N."/>
            <person name="Kosti I."/>
            <person name="LaButti K."/>
            <person name="Lindquist E.A."/>
            <person name="Lucas S."/>
            <person name="Salamov A.A."/>
            <person name="Bradshaw R.E."/>
            <person name="Ciuffetti L."/>
            <person name="Hamelin R.C."/>
            <person name="Kema G.H.J."/>
            <person name="Lawrence C."/>
            <person name="Scott J.A."/>
            <person name="Spatafora J.W."/>
            <person name="Turgeon B.G."/>
            <person name="de Wit P.J.G.M."/>
            <person name="Zhong S."/>
            <person name="Goodwin S.B."/>
            <person name="Grigoriev I.V."/>
        </authorList>
    </citation>
    <scope>NUCLEOTIDE SEQUENCE [LARGE SCALE GENOMIC DNA]</scope>
    <source>
        <strain evidence="7">28A</strain>
    </source>
</reference>
<dbReference type="SUPFAM" id="SSF75304">
    <property type="entry name" value="Amidase signature (AS) enzymes"/>
    <property type="match status" value="1"/>
</dbReference>
<dbReference type="STRING" id="671987.R0KLA4"/>
<evidence type="ECO:0000256" key="1">
    <source>
        <dbReference type="ARBA" id="ARBA00009199"/>
    </source>
</evidence>
<dbReference type="Proteomes" id="UP000016935">
    <property type="component" value="Unassembled WGS sequence"/>
</dbReference>
<dbReference type="eggNOG" id="KOG1212">
    <property type="taxonomic scope" value="Eukaryota"/>
</dbReference>
<dbReference type="GO" id="GO:0016787">
    <property type="term" value="F:hydrolase activity"/>
    <property type="evidence" value="ECO:0007669"/>
    <property type="project" value="UniProtKB-KW"/>
</dbReference>
<dbReference type="PANTHER" id="PTHR46072:SF2">
    <property type="entry name" value="AMIDASE (EUROFUNG)"/>
    <property type="match status" value="1"/>
</dbReference>
<dbReference type="Gene3D" id="3.90.1300.10">
    <property type="entry name" value="Amidase signature (AS) domain"/>
    <property type="match status" value="1"/>
</dbReference>
<dbReference type="PANTHER" id="PTHR46072">
    <property type="entry name" value="AMIDASE-RELATED-RELATED"/>
    <property type="match status" value="1"/>
</dbReference>
<dbReference type="Pfam" id="PF01425">
    <property type="entry name" value="Amidase"/>
    <property type="match status" value="1"/>
</dbReference>
<evidence type="ECO:0000259" key="5">
    <source>
        <dbReference type="Pfam" id="PF01425"/>
    </source>
</evidence>
<dbReference type="RefSeq" id="XP_008023427.1">
    <property type="nucleotide sequence ID" value="XM_008025236.1"/>
</dbReference>
<dbReference type="PIRSF" id="PIRSF001221">
    <property type="entry name" value="Amidase_fungi"/>
    <property type="match status" value="1"/>
</dbReference>
<evidence type="ECO:0000256" key="4">
    <source>
        <dbReference type="PIRSR" id="PIRSR001221-2"/>
    </source>
</evidence>
<sequence length="556" mass="59957">MASGIKPAWQAVARKKQQQRDEVMQRFADAETAGSEAVGSRGPFAAGAALPSSIDAVATAISTGAVTASQLLRAYMDRAIAAHKQTNCLTEILFDDAVRQAAHLDALFSQHGRLVGPLHGVPMTLKDQFDVAGYDSTLGYVGRAFRPAQRDCVLVSMLKSLGAVIMAKTNVPQSIMWCETDNPLWGLTVHPRAASFTPGGSTGGEAALLALQGSVVGWGTDIGGSVRIPAHMNGLYALRPSSSRLPYHGVAVSTDGQEHVPSVVGPMARNMASLIHVTKALVDARPCHADPKCCPLPWRSDLLQRARATPLVIAVMRDDGVVRCHPPVARLLDHAVARLRDAGHDIVAWAPGDLHQECINLMDQYYTADGGEDIRRDVDAGGEPMIPHVDALVHRGRAISVYDYWQLNKQKLKLQKRYLDQWNATKSEATGAPMDILLAPVMPHSALPHGKCRWVGYTKVFNLVDYPVVVVPAGTVDRALDADAAARMPDYQPRNVLDEWNWNAVDLDAMHGMPIGVQVVSRRLHEETALGAAEAIDVIINALLRDGPDAASHPIA</sequence>
<dbReference type="GeneID" id="19400389"/>
<dbReference type="HOGENOM" id="CLU_009600_9_2_1"/>
<dbReference type="InterPro" id="IPR023631">
    <property type="entry name" value="Amidase_dom"/>
</dbReference>
<keyword evidence="7" id="KW-1185">Reference proteome</keyword>
<feature type="binding site" evidence="4">
    <location>
        <position position="201"/>
    </location>
    <ligand>
        <name>substrate</name>
    </ligand>
</feature>
<evidence type="ECO:0000313" key="7">
    <source>
        <dbReference type="Proteomes" id="UP000016935"/>
    </source>
</evidence>
<feature type="domain" description="Amidase" evidence="5">
    <location>
        <begin position="71"/>
        <end position="529"/>
    </location>
</feature>
<feature type="active site" description="Charge relay system" evidence="3">
    <location>
        <position position="126"/>
    </location>
</feature>
<dbReference type="EMBL" id="KB908526">
    <property type="protein sequence ID" value="EOA88747.1"/>
    <property type="molecule type" value="Genomic_DNA"/>
</dbReference>
<protein>
    <recommendedName>
        <fullName evidence="5">Amidase domain-containing protein</fullName>
    </recommendedName>
</protein>
<evidence type="ECO:0000313" key="6">
    <source>
        <dbReference type="EMBL" id="EOA88747.1"/>
    </source>
</evidence>
<keyword evidence="2" id="KW-0378">Hydrolase</keyword>
<feature type="active site" description="Acyl-ester intermediate" evidence="3">
    <location>
        <position position="225"/>
    </location>
</feature>
<feature type="binding site" evidence="4">
    <location>
        <begin position="222"/>
        <end position="225"/>
    </location>
    <ligand>
        <name>substrate</name>
    </ligand>
</feature>
<evidence type="ECO:0000256" key="2">
    <source>
        <dbReference type="ARBA" id="ARBA00022801"/>
    </source>
</evidence>
<comment type="similarity">
    <text evidence="1">Belongs to the amidase family.</text>
</comment>
<accession>R0KLA4</accession>